<comment type="similarity">
    <text evidence="1 6 7">Belongs to the peptidase S8 family.</text>
</comment>
<dbReference type="PANTHER" id="PTHR43806:SF11">
    <property type="entry name" value="CEREVISIN-RELATED"/>
    <property type="match status" value="1"/>
</dbReference>
<feature type="domain" description="SLH" evidence="9">
    <location>
        <begin position="902"/>
        <end position="961"/>
    </location>
</feature>
<dbReference type="PROSITE" id="PS51272">
    <property type="entry name" value="SLH"/>
    <property type="match status" value="3"/>
</dbReference>
<organism evidence="10 11">
    <name type="scientific">Aminipila butyrica</name>
    <dbReference type="NCBI Taxonomy" id="433296"/>
    <lineage>
        <taxon>Bacteria</taxon>
        <taxon>Bacillati</taxon>
        <taxon>Bacillota</taxon>
        <taxon>Clostridia</taxon>
        <taxon>Peptostreptococcales</taxon>
        <taxon>Anaerovoracaceae</taxon>
        <taxon>Aminipila</taxon>
    </lineage>
</organism>
<evidence type="ECO:0000256" key="8">
    <source>
        <dbReference type="SAM" id="MobiDB-lite"/>
    </source>
</evidence>
<reference evidence="10 11" key="1">
    <citation type="submission" date="2020-02" db="EMBL/GenBank/DDBJ databases">
        <authorList>
            <person name="Kim Y.B."/>
            <person name="Roh S.W."/>
        </authorList>
    </citation>
    <scope>NUCLEOTIDE SEQUENCE [LARGE SCALE GENOMIC DNA]</scope>
    <source>
        <strain evidence="10 11">DSM 103574</strain>
    </source>
</reference>
<dbReference type="KEGG" id="abut:Ami103574_05475"/>
<evidence type="ECO:0000256" key="3">
    <source>
        <dbReference type="ARBA" id="ARBA00022737"/>
    </source>
</evidence>
<keyword evidence="5 6" id="KW-0720">Serine protease</keyword>
<sequence>MATALLPQQAFAAELPEEPSVFMLAEDLSQEATEAGADYNGYIFKLKGETNRTSLSRRAALFQENDEISPLEYMPGYYTAESLETLKETVDESNIEFIEPDYIVTLHDEPGSGTAESINDDHLELMHVPSAWANGLTGADLDRDYDMGNDGNSTDQIVVAVVDSGLAEGHEDIDYDQVIPGKSFVAGADSTVDTLGHGTFVAGEIIAVSENNIGIAGIAQSAYVMPLKAFIAKETEISNIINAINYATQQREAFDQSNGASGSNICILNLSLGGEDASLAMESAVNEAIAAGIIVIASAGNDGETIAGYPAQYAIGVGSTNAEGAYSDFSQILSDENGKGYENKVWVTAPGEDYTSTWYNGSYKTSSGTSFSAPQVSALAAISVGIKNNLTDITGDSTNHAAFKALLKETADYQDSGTQIAGQDIYYGWGIIDFAEMTEKLLNISENIGKDSAVSFSVNNGAGTLLTVEANHLAITVTPEGSDIPEIPQEGIYTLKIGTKYDYTITADKFKTASGQFIPVTATRVLNIAMEGKDYGLRFSVKNTAGQEIANPIIFITKTGGTVLLPLPDGSFAVKNGTYTYTVSANDYYSISGTFTINDSEQTYENDRLKLEVELTGPQDVCNVQFAVSGSDGAPYAEISVRDESGSAIAAYFDKAWNLGPGGYTYTIESDYYNAISGSFTVNEGDKGSSRTISEVMNQRLYWVFFDVMPLSVMALDTTTLAIKDGQEKMAQPYNEDPGQYRLPNGTYTYSIKADGYKTSSGNFTVDGSVLYVSIQLEKGADAPVIVPGDNGGGSSSGGSGGGGGAGGGSIPSNNASQPADTKNTADVLHKRFNVQTEDHDFTDVGRTSWYYEPINYVATLGLYNGLSNTQFAPDTPMTRGMMATVLFRLSGAANSADKHNFSDVAEGSYYANAVTWGAEHKVFQGISESAFSPNREITREQLITALYRYALYAKLTDSSADNNAAKAFQDFSAVSEYSEEAVSWAYKNDILEGDSRGLIRPAENATRAEVAAMVTRFINNVILKEV</sequence>
<dbReference type="Gene3D" id="3.40.50.200">
    <property type="entry name" value="Peptidase S8/S53 domain"/>
    <property type="match status" value="1"/>
</dbReference>
<keyword evidence="11" id="KW-1185">Reference proteome</keyword>
<feature type="domain" description="SLH" evidence="9">
    <location>
        <begin position="838"/>
        <end position="901"/>
    </location>
</feature>
<feature type="domain" description="SLH" evidence="9">
    <location>
        <begin position="966"/>
        <end position="1027"/>
    </location>
</feature>
<evidence type="ECO:0000256" key="2">
    <source>
        <dbReference type="ARBA" id="ARBA00022670"/>
    </source>
</evidence>
<gene>
    <name evidence="10" type="ORF">Ami103574_05475</name>
</gene>
<dbReference type="GO" id="GO:0004252">
    <property type="term" value="F:serine-type endopeptidase activity"/>
    <property type="evidence" value="ECO:0007669"/>
    <property type="project" value="UniProtKB-UniRule"/>
</dbReference>
<dbReference type="PRINTS" id="PR00723">
    <property type="entry name" value="SUBTILISIN"/>
</dbReference>
<evidence type="ECO:0000313" key="10">
    <source>
        <dbReference type="EMBL" id="QIB68803.1"/>
    </source>
</evidence>
<feature type="active site" description="Charge relay system" evidence="6">
    <location>
        <position position="163"/>
    </location>
</feature>
<dbReference type="PROSITE" id="PS00138">
    <property type="entry name" value="SUBTILASE_SER"/>
    <property type="match status" value="1"/>
</dbReference>
<dbReference type="SUPFAM" id="SSF52743">
    <property type="entry name" value="Subtilisin-like"/>
    <property type="match status" value="1"/>
</dbReference>
<accession>A0A858BSB9</accession>
<feature type="compositionally biased region" description="Polar residues" evidence="8">
    <location>
        <begin position="811"/>
        <end position="823"/>
    </location>
</feature>
<feature type="compositionally biased region" description="Gly residues" evidence="8">
    <location>
        <begin position="790"/>
        <end position="810"/>
    </location>
</feature>
<evidence type="ECO:0000256" key="1">
    <source>
        <dbReference type="ARBA" id="ARBA00011073"/>
    </source>
</evidence>
<feature type="region of interest" description="Disordered" evidence="8">
    <location>
        <begin position="786"/>
        <end position="823"/>
    </location>
</feature>
<evidence type="ECO:0000256" key="5">
    <source>
        <dbReference type="ARBA" id="ARBA00022825"/>
    </source>
</evidence>
<evidence type="ECO:0000313" key="11">
    <source>
        <dbReference type="Proteomes" id="UP000466848"/>
    </source>
</evidence>
<keyword evidence="3" id="KW-0677">Repeat</keyword>
<evidence type="ECO:0000259" key="9">
    <source>
        <dbReference type="PROSITE" id="PS51272"/>
    </source>
</evidence>
<dbReference type="Pfam" id="PF00082">
    <property type="entry name" value="Peptidase_S8"/>
    <property type="match status" value="1"/>
</dbReference>
<dbReference type="InterPro" id="IPR023828">
    <property type="entry name" value="Peptidase_S8_Ser-AS"/>
</dbReference>
<dbReference type="InterPro" id="IPR001119">
    <property type="entry name" value="SLH_dom"/>
</dbReference>
<dbReference type="InterPro" id="IPR015500">
    <property type="entry name" value="Peptidase_S8_subtilisin-rel"/>
</dbReference>
<dbReference type="PROSITE" id="PS51892">
    <property type="entry name" value="SUBTILASE"/>
    <property type="match status" value="1"/>
</dbReference>
<keyword evidence="4 6" id="KW-0378">Hydrolase</keyword>
<dbReference type="InterPro" id="IPR050131">
    <property type="entry name" value="Peptidase_S8_subtilisin-like"/>
</dbReference>
<dbReference type="EMBL" id="CP048649">
    <property type="protein sequence ID" value="QIB68803.1"/>
    <property type="molecule type" value="Genomic_DNA"/>
</dbReference>
<keyword evidence="2 6" id="KW-0645">Protease</keyword>
<dbReference type="Proteomes" id="UP000466848">
    <property type="component" value="Chromosome"/>
</dbReference>
<proteinExistence type="inferred from homology"/>
<name>A0A858BSB9_9FIRM</name>
<dbReference type="InterPro" id="IPR000209">
    <property type="entry name" value="Peptidase_S8/S53_dom"/>
</dbReference>
<dbReference type="InterPro" id="IPR036852">
    <property type="entry name" value="Peptidase_S8/S53_dom_sf"/>
</dbReference>
<evidence type="ECO:0000256" key="6">
    <source>
        <dbReference type="PROSITE-ProRule" id="PRU01240"/>
    </source>
</evidence>
<dbReference type="Pfam" id="PF00395">
    <property type="entry name" value="SLH"/>
    <property type="match status" value="3"/>
</dbReference>
<evidence type="ECO:0000256" key="7">
    <source>
        <dbReference type="RuleBase" id="RU003355"/>
    </source>
</evidence>
<protein>
    <submittedName>
        <fullName evidence="10">S8 family serine peptidase</fullName>
    </submittedName>
</protein>
<evidence type="ECO:0000256" key="4">
    <source>
        <dbReference type="ARBA" id="ARBA00022801"/>
    </source>
</evidence>
<dbReference type="AlphaFoldDB" id="A0A858BSB9"/>
<dbReference type="PANTHER" id="PTHR43806">
    <property type="entry name" value="PEPTIDASE S8"/>
    <property type="match status" value="1"/>
</dbReference>
<feature type="active site" description="Charge relay system" evidence="6">
    <location>
        <position position="197"/>
    </location>
</feature>
<dbReference type="InterPro" id="IPR023827">
    <property type="entry name" value="Peptidase_S8_Asp-AS"/>
</dbReference>
<dbReference type="PROSITE" id="PS00136">
    <property type="entry name" value="SUBTILASE_ASP"/>
    <property type="match status" value="1"/>
</dbReference>
<dbReference type="RefSeq" id="WP_163065666.1">
    <property type="nucleotide sequence ID" value="NZ_CP048649.1"/>
</dbReference>
<feature type="active site" description="Charge relay system" evidence="6">
    <location>
        <position position="370"/>
    </location>
</feature>
<dbReference type="GO" id="GO:0006508">
    <property type="term" value="P:proteolysis"/>
    <property type="evidence" value="ECO:0007669"/>
    <property type="project" value="UniProtKB-KW"/>
</dbReference>